<dbReference type="InterPro" id="IPR021136">
    <property type="entry name" value="Flagellar_hook_control-like_C"/>
</dbReference>
<evidence type="ECO:0000259" key="2">
    <source>
        <dbReference type="Pfam" id="PF02120"/>
    </source>
</evidence>
<evidence type="ECO:0000313" key="4">
    <source>
        <dbReference type="Proteomes" id="UP000811844"/>
    </source>
</evidence>
<dbReference type="RefSeq" id="WP_153662630.1">
    <property type="nucleotide sequence ID" value="NZ_JAAIKR010000003.1"/>
</dbReference>
<dbReference type="Gene3D" id="3.30.750.140">
    <property type="match status" value="1"/>
</dbReference>
<proteinExistence type="predicted"/>
<feature type="region of interest" description="Disordered" evidence="1">
    <location>
        <begin position="101"/>
        <end position="128"/>
    </location>
</feature>
<dbReference type="EMBL" id="JAAIKR010000003">
    <property type="protein sequence ID" value="MBR9727331.1"/>
    <property type="molecule type" value="Genomic_DNA"/>
</dbReference>
<sequence length="568" mass="61090">MQQMNQIIFGKSSKTASNSTIKMSKTDDSQSFAEALSNASEKKSLTKIHQIYSDKNEKSSEIKSHETKSADKKEKKDDTTDDGAEMIFAQLSMSENLKRENNEGGKILPSDDATGDESQISATSDDDTNLFVETLPLATQQQTPEQLIDKLNNTQLQDLMGFSGQSKAQLQAMNKADLNQLISDYNMQAPVVDESILSMAEADMEGINPLAATQGSSSANKLDAQQAAKIDALLNQMPADNKLTASSTKTSSDKAVMDMLNQLLPAQDAKADKDKLAGVKIDENIAAQMSLKVSQRKPEGDVVSLSAAAVNSASKNVAEGNILGEKATTTNAAKTGGDTAIEGVIKSVTNNGPDKALNTVNAAIANAPTMTASNATAQAHLDNISLDDADTTSTIDGVKSLQNQSSFTPVHKSDVPQFQLSLRANAEGGNQMQEMIQRFSPLMKQQLMTMVSNGVHHAEIRLDPAELGSMMVKIQVQGDQTQVQFHAAHQQTRDVLEQAIPRLRDMLAQEGMNLTDSQVSQQGSEQQQERSSGQPMEQHANLDEIAAQEPQAVRNTAASSHSGIDYYA</sequence>
<evidence type="ECO:0000313" key="3">
    <source>
        <dbReference type="EMBL" id="MBR9727331.1"/>
    </source>
</evidence>
<comment type="caution">
    <text evidence="3">The sequence shown here is derived from an EMBL/GenBank/DDBJ whole genome shotgun (WGS) entry which is preliminary data.</text>
</comment>
<organism evidence="3 4">
    <name type="scientific">Shewanella intestini</name>
    <dbReference type="NCBI Taxonomy" id="2017544"/>
    <lineage>
        <taxon>Bacteria</taxon>
        <taxon>Pseudomonadati</taxon>
        <taxon>Pseudomonadota</taxon>
        <taxon>Gammaproteobacteria</taxon>
        <taxon>Alteromonadales</taxon>
        <taxon>Shewanellaceae</taxon>
        <taxon>Shewanella</taxon>
    </lineage>
</organism>
<protein>
    <recommendedName>
        <fullName evidence="2">Flagellar hook-length control protein-like C-terminal domain-containing protein</fullName>
    </recommendedName>
</protein>
<dbReference type="InterPro" id="IPR052563">
    <property type="entry name" value="FliK"/>
</dbReference>
<dbReference type="Proteomes" id="UP000811844">
    <property type="component" value="Unassembled WGS sequence"/>
</dbReference>
<feature type="compositionally biased region" description="Polar residues" evidence="1">
    <location>
        <begin position="1"/>
        <end position="23"/>
    </location>
</feature>
<reference evidence="3 4" key="1">
    <citation type="submission" date="2020-02" db="EMBL/GenBank/DDBJ databases">
        <title>Shewanella WXL01 sp. nov., a marine bacterium isolated from green algae in Luhuitou Fringing Reef (Northern South China Sea).</title>
        <authorList>
            <person name="Wang X."/>
        </authorList>
    </citation>
    <scope>NUCLEOTIDE SEQUENCE [LARGE SCALE GENOMIC DNA]</scope>
    <source>
        <strain evidence="3 4">MCCC 1A01895</strain>
    </source>
</reference>
<dbReference type="CDD" id="cd17470">
    <property type="entry name" value="T3SS_Flik_C"/>
    <property type="match status" value="1"/>
</dbReference>
<dbReference type="InterPro" id="IPR038610">
    <property type="entry name" value="FliK-like_C_sf"/>
</dbReference>
<dbReference type="PANTHER" id="PTHR37533">
    <property type="entry name" value="FLAGELLAR HOOK-LENGTH CONTROL PROTEIN"/>
    <property type="match status" value="1"/>
</dbReference>
<feature type="region of interest" description="Disordered" evidence="1">
    <location>
        <begin position="515"/>
        <end position="568"/>
    </location>
</feature>
<dbReference type="PANTHER" id="PTHR37533:SF2">
    <property type="entry name" value="FLAGELLAR HOOK-LENGTH CONTROL PROTEIN"/>
    <property type="match status" value="1"/>
</dbReference>
<accession>A0ABS5HZX8</accession>
<feature type="domain" description="Flagellar hook-length control protein-like C-terminal" evidence="2">
    <location>
        <begin position="445"/>
        <end position="528"/>
    </location>
</feature>
<feature type="compositionally biased region" description="Basic and acidic residues" evidence="1">
    <location>
        <begin position="52"/>
        <end position="78"/>
    </location>
</feature>
<keyword evidence="4" id="KW-1185">Reference proteome</keyword>
<dbReference type="Pfam" id="PF02120">
    <property type="entry name" value="Flg_hook"/>
    <property type="match status" value="1"/>
</dbReference>
<feature type="compositionally biased region" description="Polar residues" evidence="1">
    <location>
        <begin position="553"/>
        <end position="562"/>
    </location>
</feature>
<name>A0ABS5HZX8_9GAMM</name>
<feature type="compositionally biased region" description="Low complexity" evidence="1">
    <location>
        <begin position="517"/>
        <end position="534"/>
    </location>
</feature>
<feature type="region of interest" description="Disordered" evidence="1">
    <location>
        <begin position="1"/>
        <end position="82"/>
    </location>
</feature>
<evidence type="ECO:0000256" key="1">
    <source>
        <dbReference type="SAM" id="MobiDB-lite"/>
    </source>
</evidence>
<gene>
    <name evidence="3" type="ORF">G3R48_04910</name>
</gene>